<feature type="active site" evidence="10">
    <location>
        <position position="1265"/>
    </location>
</feature>
<comment type="similarity">
    <text evidence="2 10">In the N-terminal section; belongs to the FGAMS family.</text>
</comment>
<evidence type="ECO:0000256" key="4">
    <source>
        <dbReference type="ARBA" id="ARBA00022723"/>
    </source>
</evidence>
<gene>
    <name evidence="10 15" type="primary">purL</name>
    <name evidence="15" type="synonym">purI</name>
    <name evidence="15" type="ORF">R0137_13350</name>
</gene>
<evidence type="ECO:0000256" key="5">
    <source>
        <dbReference type="ARBA" id="ARBA00022741"/>
    </source>
</evidence>
<feature type="binding site" evidence="10">
    <location>
        <position position="729"/>
    </location>
    <ligand>
        <name>Mg(2+)</name>
        <dbReference type="ChEBI" id="CHEBI:18420"/>
    </ligand>
</feature>
<dbReference type="EC" id="6.3.5.3" evidence="10"/>
<protein>
    <recommendedName>
        <fullName evidence="10">Phosphoribosylformylglycinamidine synthase</fullName>
        <shortName evidence="10">FGAM synthase</shortName>
        <shortName evidence="10">FGAMS</shortName>
        <ecNumber evidence="10">6.3.5.3</ecNumber>
    </recommendedName>
    <alternativeName>
        <fullName evidence="10">Formylglycinamide ribonucleotide amidotransferase</fullName>
        <shortName evidence="10">FGAR amidotransferase</shortName>
        <shortName evidence="10">FGAR-AT</shortName>
    </alternativeName>
</protein>
<feature type="binding site" evidence="10">
    <location>
        <position position="686"/>
    </location>
    <ligand>
        <name>Mg(2+)</name>
        <dbReference type="ChEBI" id="CHEBI:18420"/>
    </ligand>
</feature>
<dbReference type="InterPro" id="IPR055181">
    <property type="entry name" value="FGAR-AT_PurM_N-like"/>
</dbReference>
<evidence type="ECO:0000256" key="3">
    <source>
        <dbReference type="ARBA" id="ARBA00022598"/>
    </source>
</evidence>
<name>A0ABZ0IBM4_9GAMM</name>
<dbReference type="InterPro" id="IPR040707">
    <property type="entry name" value="FGAR-AT_N"/>
</dbReference>
<dbReference type="Pfam" id="PF02769">
    <property type="entry name" value="AIRS_C"/>
    <property type="match status" value="2"/>
</dbReference>
<feature type="domain" description="Phosphoribosylformylglycinamidine synthase linker" evidence="12">
    <location>
        <begin position="173"/>
        <end position="222"/>
    </location>
</feature>
<dbReference type="SUPFAM" id="SSF52317">
    <property type="entry name" value="Class I glutamine amidotransferase-like"/>
    <property type="match status" value="1"/>
</dbReference>
<dbReference type="CDD" id="cd02203">
    <property type="entry name" value="PurL_repeat1"/>
    <property type="match status" value="1"/>
</dbReference>
<dbReference type="InterPro" id="IPR036604">
    <property type="entry name" value="PurS-like_sf"/>
</dbReference>
<feature type="domain" description="FGAR-AT PurM N-terminal-like" evidence="14">
    <location>
        <begin position="655"/>
        <end position="814"/>
    </location>
</feature>
<evidence type="ECO:0000256" key="8">
    <source>
        <dbReference type="ARBA" id="ARBA00022842"/>
    </source>
</evidence>
<evidence type="ECO:0000256" key="6">
    <source>
        <dbReference type="ARBA" id="ARBA00022755"/>
    </source>
</evidence>
<comment type="subunit">
    <text evidence="10">Monomer.</text>
</comment>
<feature type="domain" description="PurM-like C-terminal" evidence="11">
    <location>
        <begin position="440"/>
        <end position="597"/>
    </location>
</feature>
<feature type="active site" evidence="10">
    <location>
        <position position="1267"/>
    </location>
</feature>
<organism evidence="15 16">
    <name type="scientific">Congregibacter brevis</name>
    <dbReference type="NCBI Taxonomy" id="3081201"/>
    <lineage>
        <taxon>Bacteria</taxon>
        <taxon>Pseudomonadati</taxon>
        <taxon>Pseudomonadota</taxon>
        <taxon>Gammaproteobacteria</taxon>
        <taxon>Cellvibrionales</taxon>
        <taxon>Halieaceae</taxon>
        <taxon>Congregibacter</taxon>
    </lineage>
</organism>
<dbReference type="EMBL" id="CP136865">
    <property type="protein sequence ID" value="WOJ96224.1"/>
    <property type="molecule type" value="Genomic_DNA"/>
</dbReference>
<keyword evidence="6 10" id="KW-0658">Purine biosynthesis</keyword>
<evidence type="ECO:0000259" key="12">
    <source>
        <dbReference type="Pfam" id="PF18072"/>
    </source>
</evidence>
<evidence type="ECO:0000313" key="16">
    <source>
        <dbReference type="Proteomes" id="UP001626549"/>
    </source>
</evidence>
<comment type="pathway">
    <text evidence="1 10">Purine metabolism; IMP biosynthesis via de novo pathway; 5-amino-1-(5-phospho-D-ribosyl)imidazole from N(2)-formyl-N(1)-(5-phospho-D-ribosyl)glycinamide: step 1/2.</text>
</comment>
<dbReference type="SUPFAM" id="SSF109736">
    <property type="entry name" value="FGAM synthase PurL, linker domain"/>
    <property type="match status" value="1"/>
</dbReference>
<feature type="domain" description="Phosphoribosylformylglycinamidine synthase N-terminal" evidence="13">
    <location>
        <begin position="36"/>
        <end position="152"/>
    </location>
</feature>
<evidence type="ECO:0000256" key="7">
    <source>
        <dbReference type="ARBA" id="ARBA00022840"/>
    </source>
</evidence>
<proteinExistence type="inferred from homology"/>
<dbReference type="CDD" id="cd01740">
    <property type="entry name" value="GATase1_FGAR_AT"/>
    <property type="match status" value="1"/>
</dbReference>
<dbReference type="CDD" id="cd02204">
    <property type="entry name" value="PurL_repeat2"/>
    <property type="match status" value="1"/>
</dbReference>
<dbReference type="PANTHER" id="PTHR10099">
    <property type="entry name" value="PHOSPHORIBOSYLFORMYLGLYCINAMIDINE SYNTHASE"/>
    <property type="match status" value="1"/>
</dbReference>
<comment type="caution">
    <text evidence="10">Lacks conserved residue(s) required for the propagation of feature annotation.</text>
</comment>
<keyword evidence="10" id="KW-0963">Cytoplasm</keyword>
<dbReference type="SUPFAM" id="SSF82697">
    <property type="entry name" value="PurS-like"/>
    <property type="match status" value="1"/>
</dbReference>
<accession>A0ABZ0IBM4</accession>
<keyword evidence="8 10" id="KW-0460">Magnesium</keyword>
<feature type="domain" description="PurM-like C-terminal" evidence="11">
    <location>
        <begin position="844"/>
        <end position="945"/>
    </location>
</feature>
<keyword evidence="16" id="KW-1185">Reference proteome</keyword>
<dbReference type="NCBIfam" id="TIGR01735">
    <property type="entry name" value="FGAM_synt"/>
    <property type="match status" value="1"/>
</dbReference>
<dbReference type="InterPro" id="IPR029062">
    <property type="entry name" value="Class_I_gatase-like"/>
</dbReference>
<dbReference type="GO" id="GO:0004642">
    <property type="term" value="F:phosphoribosylformylglycinamidine synthase activity"/>
    <property type="evidence" value="ECO:0007669"/>
    <property type="project" value="UniProtKB-EC"/>
</dbReference>
<comment type="catalytic activity">
    <reaction evidence="10">
        <text>N(2)-formyl-N(1)-(5-phospho-beta-D-ribosyl)glycinamide + L-glutamine + ATP + H2O = 2-formamido-N(1)-(5-O-phospho-beta-D-ribosyl)acetamidine + L-glutamate + ADP + phosphate + H(+)</text>
        <dbReference type="Rhea" id="RHEA:17129"/>
        <dbReference type="ChEBI" id="CHEBI:15377"/>
        <dbReference type="ChEBI" id="CHEBI:15378"/>
        <dbReference type="ChEBI" id="CHEBI:29985"/>
        <dbReference type="ChEBI" id="CHEBI:30616"/>
        <dbReference type="ChEBI" id="CHEBI:43474"/>
        <dbReference type="ChEBI" id="CHEBI:58359"/>
        <dbReference type="ChEBI" id="CHEBI:147286"/>
        <dbReference type="ChEBI" id="CHEBI:147287"/>
        <dbReference type="ChEBI" id="CHEBI:456216"/>
        <dbReference type="EC" id="6.3.5.3"/>
    </reaction>
</comment>
<dbReference type="PROSITE" id="PS51273">
    <property type="entry name" value="GATASE_TYPE_1"/>
    <property type="match status" value="1"/>
</dbReference>
<dbReference type="Gene3D" id="1.10.8.750">
    <property type="entry name" value="Phosphoribosylformylglycinamidine synthase, linker domain"/>
    <property type="match status" value="1"/>
</dbReference>
<evidence type="ECO:0000256" key="9">
    <source>
        <dbReference type="ARBA" id="ARBA00022962"/>
    </source>
</evidence>
<dbReference type="HAMAP" id="MF_00419">
    <property type="entry name" value="PurL_1"/>
    <property type="match status" value="1"/>
</dbReference>
<keyword evidence="5 10" id="KW-0547">Nucleotide-binding</keyword>
<keyword evidence="9 10" id="KW-0315">Glutamine amidotransferase</keyword>
<comment type="function">
    <text evidence="10">Phosphoribosylformylglycinamidine synthase involved in the purines biosynthetic pathway. Catalyzes the ATP-dependent conversion of formylglycinamide ribonucleotide (FGAR) and glutamine to yield formylglycinamidine ribonucleotide (FGAM) and glutamate.</text>
</comment>
<evidence type="ECO:0000313" key="15">
    <source>
        <dbReference type="EMBL" id="WOJ96224.1"/>
    </source>
</evidence>
<evidence type="ECO:0000256" key="10">
    <source>
        <dbReference type="HAMAP-Rule" id="MF_00419"/>
    </source>
</evidence>
<dbReference type="SUPFAM" id="SSF55326">
    <property type="entry name" value="PurM N-terminal domain-like"/>
    <property type="match status" value="2"/>
</dbReference>
<evidence type="ECO:0000256" key="1">
    <source>
        <dbReference type="ARBA" id="ARBA00004920"/>
    </source>
</evidence>
<sequence>MLVIPGASALSPFRQQALEQRLRAKWPDVALLRCGFVHLVDGEPLDEVRGERLQSLLAQAATPDFCPAEALNEGTWLFVMPRPGTISPWSSKATDIVRGCGFEAVKRVERVCAYELRGVSPESPVWDELALELHDRMVEATTDSLDGLGTLFSYLSPTESAAVDVLGEGRAALVAANQRLGLALAEDEISYLCESFTSLGRNPRDVELMMFAQANSEHCRHKIFNASWTIDGDEQAKSLFAMIRNTYAEAPEGVLSAYSDNAAVVAGHDASRFIPSGTSREYATKPQAVHLLMKVETHNHPTAIAPFPGAGTGVGGEIRDEGAVGRGSKPKVGLTGFSVSNLKIPGLQEPWEQDNGKPARIASALDIMLEAPIGGAAFNNEFGRPNICGYFRSYEQRVAHSSTRGNSAEYQVRGYHKPIMIAGGFGNIAAEHVDKPEFSPGAALLVLGGPAMLIGLGGGAASSMASADGQESLDFASVQRQNPEMERRCQEVIDRCWQLGEGNPIAFIHDVGAGGLSNALPELVKDGGCGGLFSLRDVPCDDPGMSPLEIWCNESQERYVLAVMPERLNEFKAICARERCPVAVVGEATSEKAIVVTDTHFDDEPVAMPMPVLFGKPPKMHRNDQRLAPPSVEFSAKPSVEEALHRVLGLPTVASKSFLITIGDRTVTGLVARDQMVGPWQVPVADCAVSLVSYDSEMGEAMAMGERTPVALLSSPASARMAVTEAITNICAAPVASLSDIRLSANWMCAADTPGEGAALFDAVHAIGEELCPALGIAIPVGKDSMSMQTRWNENGESHSVTAPMSLVVSAFAPVGDTAKTLTPMLQSNSELSLVLLDLGRGKARLGASALAQVYGELGAEPADLDSPEDLRAFFELLRWGKDRGDVVAYHDRSDGGLAVTLLEMAFAGRCGLEISLPESSEVLAALFCEEPGAVVQIPKSQLADWSSQAEQLGIGDCLHTLGYARGDEQVRIWAGDELLIDTMRGALQERWSQCSHALQRLRDNPDCADEEWARISAPDPGLSVHRSPAESELSAPRINTGAKPRVAVLREQGVNGQVEMAAAFDRAGFTSVDVTMSDLVAGEASLRDFAGLVACGGFSFGDVLGAGEGWAKSILFNPQLRDSFSEFFLRPDSFALGVCNGCQMLSVLRELIPGSEHWPWFRRNRSEQFEARLSMVEIGDSPSVFLQGMAGSRLPIAVAHGEGRAVFADNAAQESCESAQLVGLRYIENSGEIAKRYPANPNGSPSGITGVCSESGRVTIMMPHPERVIRARQFSWAPDDMPEESPWLDLFRNARTYIG</sequence>
<dbReference type="Gene3D" id="3.90.650.10">
    <property type="entry name" value="PurM-like C-terminal domain"/>
    <property type="match status" value="2"/>
</dbReference>
<dbReference type="Pfam" id="PF18076">
    <property type="entry name" value="FGAR-AT_N"/>
    <property type="match status" value="1"/>
</dbReference>
<feature type="binding site" evidence="10">
    <location>
        <position position="894"/>
    </location>
    <ligand>
        <name>ATP</name>
        <dbReference type="ChEBI" id="CHEBI:30616"/>
    </ligand>
</feature>
<dbReference type="Proteomes" id="UP001626549">
    <property type="component" value="Chromosome"/>
</dbReference>
<evidence type="ECO:0000259" key="13">
    <source>
        <dbReference type="Pfam" id="PF18076"/>
    </source>
</evidence>
<comment type="subcellular location">
    <subcellularLocation>
        <location evidence="10">Cytoplasm</location>
    </subcellularLocation>
</comment>
<dbReference type="SMART" id="SM01211">
    <property type="entry name" value="GATase_5"/>
    <property type="match status" value="1"/>
</dbReference>
<keyword evidence="7 10" id="KW-0067">ATP-binding</keyword>
<feature type="binding site" evidence="10">
    <location>
        <position position="892"/>
    </location>
    <ligand>
        <name>Mg(2+)</name>
        <dbReference type="ChEBI" id="CHEBI:18420"/>
    </ligand>
</feature>
<feature type="binding site" evidence="10">
    <location>
        <position position="725"/>
    </location>
    <ligand>
        <name>Mg(2+)</name>
        <dbReference type="ChEBI" id="CHEBI:18420"/>
    </ligand>
</feature>
<evidence type="ECO:0000256" key="2">
    <source>
        <dbReference type="ARBA" id="ARBA00008608"/>
    </source>
</evidence>
<dbReference type="InterPro" id="IPR010073">
    <property type="entry name" value="PurL_large"/>
</dbReference>
<dbReference type="Gene3D" id="3.40.50.880">
    <property type="match status" value="1"/>
</dbReference>
<keyword evidence="4 10" id="KW-0479">Metal-binding</keyword>
<dbReference type="SUPFAM" id="SSF56042">
    <property type="entry name" value="PurM C-terminal domain-like"/>
    <property type="match status" value="2"/>
</dbReference>
<dbReference type="Pfam" id="PF13507">
    <property type="entry name" value="GATase_5"/>
    <property type="match status" value="1"/>
</dbReference>
<dbReference type="Pfam" id="PF22689">
    <property type="entry name" value="FGAR-AT_PurM_N-like"/>
    <property type="match status" value="1"/>
</dbReference>
<keyword evidence="3 10" id="KW-0436">Ligase</keyword>
<dbReference type="Pfam" id="PF18072">
    <property type="entry name" value="FGAR-AT_linker"/>
    <property type="match status" value="1"/>
</dbReference>
<reference evidence="15 16" key="1">
    <citation type="submission" date="2023-10" db="EMBL/GenBank/DDBJ databases">
        <title>Two novel species belonging to the OM43/NOR5 clade.</title>
        <authorList>
            <person name="Park M."/>
        </authorList>
    </citation>
    <scope>NUCLEOTIDE SEQUENCE [LARGE SCALE GENOMIC DNA]</scope>
    <source>
        <strain evidence="15 16">IMCC45268</strain>
    </source>
</reference>
<dbReference type="RefSeq" id="WP_407326909.1">
    <property type="nucleotide sequence ID" value="NZ_CP136865.1"/>
</dbReference>
<dbReference type="InterPro" id="IPR036676">
    <property type="entry name" value="PurM-like_C_sf"/>
</dbReference>
<dbReference type="InterPro" id="IPR010918">
    <property type="entry name" value="PurM-like_C_dom"/>
</dbReference>
<evidence type="ECO:0000259" key="14">
    <source>
        <dbReference type="Pfam" id="PF22689"/>
    </source>
</evidence>
<dbReference type="Gene3D" id="3.30.1330.10">
    <property type="entry name" value="PurM-like, N-terminal domain"/>
    <property type="match status" value="2"/>
</dbReference>
<evidence type="ECO:0000259" key="11">
    <source>
        <dbReference type="Pfam" id="PF02769"/>
    </source>
</evidence>
<feature type="binding site" evidence="10">
    <location>
        <position position="685"/>
    </location>
    <ligand>
        <name>ATP</name>
        <dbReference type="ChEBI" id="CHEBI:30616"/>
    </ligand>
</feature>
<feature type="active site" description="Nucleophile" evidence="10">
    <location>
        <position position="1140"/>
    </location>
</feature>
<dbReference type="PANTHER" id="PTHR10099:SF1">
    <property type="entry name" value="PHOSPHORIBOSYLFORMYLGLYCINAMIDINE SYNTHASE"/>
    <property type="match status" value="1"/>
</dbReference>
<dbReference type="InterPro" id="IPR036921">
    <property type="entry name" value="PurM-like_N_sf"/>
</dbReference>
<dbReference type="NCBIfam" id="NF003672">
    <property type="entry name" value="PRK05297.1"/>
    <property type="match status" value="1"/>
</dbReference>
<dbReference type="InterPro" id="IPR041609">
    <property type="entry name" value="PurL_linker"/>
</dbReference>